<dbReference type="SUPFAM" id="SSF51735">
    <property type="entry name" value="NAD(P)-binding Rossmann-fold domains"/>
    <property type="match status" value="1"/>
</dbReference>
<dbReference type="PANTHER" id="PTHR10491:SF4">
    <property type="entry name" value="METHIONINE ADENOSYLTRANSFERASE 2 SUBUNIT BETA"/>
    <property type="match status" value="1"/>
</dbReference>
<dbReference type="InterPro" id="IPR005913">
    <property type="entry name" value="dTDP_dehydrorham_reduct"/>
</dbReference>
<keyword evidence="2" id="KW-0521">NADP</keyword>
<reference evidence="4 5" key="1">
    <citation type="submission" date="2023-01" db="EMBL/GenBank/DDBJ databases">
        <title>Novel diversity within Roseofilum (Cyanobacteria; Desertifilaceae) from marine benthic mats with descriptions of four novel species.</title>
        <authorList>
            <person name="Wang Y."/>
            <person name="Berthold D.E."/>
            <person name="Hu J."/>
            <person name="Lefler F.W."/>
            <person name="Laughinghouse H.D. IV."/>
        </authorList>
    </citation>
    <scope>NUCLEOTIDE SEQUENCE [LARGE SCALE GENOMIC DNA]</scope>
    <source>
        <strain evidence="4 5">BLCC-M143</strain>
    </source>
</reference>
<comment type="pathway">
    <text evidence="2">Carbohydrate biosynthesis; dTDP-L-rhamnose biosynthesis.</text>
</comment>
<sequence>MTKILITGGSGFVGHNLASFFASKPDNELISTYMNHAIHGDSNLALNPIQLDVRSDREVKSVFEEIKPSVVIHAAGNKNVKYCEKNPDEAYETNALGTRNVARGCRDINAHLIYISTDLVFRCTDGEYQETDIPQPSLVYGKTKLQGEELARQEHDRVAICRSGGIYGKNSPLLKWLSGQLIDGQSVECFTDVMNTPTYVVNLAEMFEVIIQKDLTGIFHTVGSKKVSRFDFFTAYARQFDLDTKLLLPTVVGQHGENLFLQKDASLRAEKTSAILEMELDAIAEGFRRLAAAGGV</sequence>
<evidence type="ECO:0000256" key="1">
    <source>
        <dbReference type="ARBA" id="ARBA00010944"/>
    </source>
</evidence>
<comment type="similarity">
    <text evidence="1 2">Belongs to the dTDP-4-dehydrorhamnose reductase family.</text>
</comment>
<organism evidence="4 5">
    <name type="scientific">Roseofilum casamattae BLCC-M143</name>
    <dbReference type="NCBI Taxonomy" id="3022442"/>
    <lineage>
        <taxon>Bacteria</taxon>
        <taxon>Bacillati</taxon>
        <taxon>Cyanobacteriota</taxon>
        <taxon>Cyanophyceae</taxon>
        <taxon>Desertifilales</taxon>
        <taxon>Desertifilaceae</taxon>
        <taxon>Roseofilum</taxon>
        <taxon>Roseofilum casamattae</taxon>
    </lineage>
</organism>
<evidence type="ECO:0000259" key="3">
    <source>
        <dbReference type="Pfam" id="PF04321"/>
    </source>
</evidence>
<keyword evidence="5" id="KW-1185">Reference proteome</keyword>
<dbReference type="RefSeq" id="WP_283759740.1">
    <property type="nucleotide sequence ID" value="NZ_JAQOSQ010000025.1"/>
</dbReference>
<name>A0ABT7C2X4_9CYAN</name>
<proteinExistence type="inferred from homology"/>
<evidence type="ECO:0000313" key="4">
    <source>
        <dbReference type="EMBL" id="MDJ1185089.1"/>
    </source>
</evidence>
<comment type="caution">
    <text evidence="4">The sequence shown here is derived from an EMBL/GenBank/DDBJ whole genome shotgun (WGS) entry which is preliminary data.</text>
</comment>
<dbReference type="EMBL" id="JAQOSQ010000025">
    <property type="protein sequence ID" value="MDJ1185089.1"/>
    <property type="molecule type" value="Genomic_DNA"/>
</dbReference>
<evidence type="ECO:0000256" key="2">
    <source>
        <dbReference type="RuleBase" id="RU364082"/>
    </source>
</evidence>
<comment type="function">
    <text evidence="2">Catalyzes the reduction of dTDP-6-deoxy-L-lyxo-4-hexulose to yield dTDP-L-rhamnose.</text>
</comment>
<keyword evidence="2" id="KW-0560">Oxidoreductase</keyword>
<dbReference type="EC" id="1.1.1.133" evidence="2"/>
<accession>A0ABT7C2X4</accession>
<dbReference type="Proteomes" id="UP001232992">
    <property type="component" value="Unassembled WGS sequence"/>
</dbReference>
<evidence type="ECO:0000313" key="5">
    <source>
        <dbReference type="Proteomes" id="UP001232992"/>
    </source>
</evidence>
<feature type="domain" description="RmlD-like substrate binding" evidence="3">
    <location>
        <begin position="3"/>
        <end position="288"/>
    </location>
</feature>
<gene>
    <name evidence="4" type="ORF">PMH09_18025</name>
</gene>
<dbReference type="Gene3D" id="3.90.25.10">
    <property type="entry name" value="UDP-galactose 4-epimerase, domain 1"/>
    <property type="match status" value="1"/>
</dbReference>
<dbReference type="Gene3D" id="3.40.50.720">
    <property type="entry name" value="NAD(P)-binding Rossmann-like Domain"/>
    <property type="match status" value="1"/>
</dbReference>
<dbReference type="Pfam" id="PF04321">
    <property type="entry name" value="RmlD_sub_bind"/>
    <property type="match status" value="1"/>
</dbReference>
<dbReference type="PANTHER" id="PTHR10491">
    <property type="entry name" value="DTDP-4-DEHYDRORHAMNOSE REDUCTASE"/>
    <property type="match status" value="1"/>
</dbReference>
<dbReference type="CDD" id="cd05254">
    <property type="entry name" value="dTDP_HR_like_SDR_e"/>
    <property type="match status" value="1"/>
</dbReference>
<dbReference type="InterPro" id="IPR029903">
    <property type="entry name" value="RmlD-like-bd"/>
</dbReference>
<dbReference type="InterPro" id="IPR036291">
    <property type="entry name" value="NAD(P)-bd_dom_sf"/>
</dbReference>
<protein>
    <recommendedName>
        <fullName evidence="2">dTDP-4-dehydrorhamnose reductase</fullName>
        <ecNumber evidence="2">1.1.1.133</ecNumber>
    </recommendedName>
</protein>